<dbReference type="PANTHER" id="PTHR33673:SF38">
    <property type="entry name" value="CHROMODOMAIN-HELICASE-DNA-BINDING PROTEIN 7-LIKE"/>
    <property type="match status" value="1"/>
</dbReference>
<organism evidence="2 3">
    <name type="scientific">Jatropha curcas</name>
    <name type="common">Barbados nut</name>
    <dbReference type="NCBI Taxonomy" id="180498"/>
    <lineage>
        <taxon>Eukaryota</taxon>
        <taxon>Viridiplantae</taxon>
        <taxon>Streptophyta</taxon>
        <taxon>Embryophyta</taxon>
        <taxon>Tracheophyta</taxon>
        <taxon>Spermatophyta</taxon>
        <taxon>Magnoliopsida</taxon>
        <taxon>eudicotyledons</taxon>
        <taxon>Gunneridae</taxon>
        <taxon>Pentapetalae</taxon>
        <taxon>rosids</taxon>
        <taxon>fabids</taxon>
        <taxon>Malpighiales</taxon>
        <taxon>Euphorbiaceae</taxon>
        <taxon>Crotonoideae</taxon>
        <taxon>Jatropheae</taxon>
        <taxon>Jatropha</taxon>
    </lineage>
</organism>
<keyword evidence="3" id="KW-1185">Reference proteome</keyword>
<dbReference type="PANTHER" id="PTHR33673">
    <property type="entry name" value="SUPPRESSOR SRP40-LIKE PROTEIN"/>
    <property type="match status" value="1"/>
</dbReference>
<dbReference type="STRING" id="180498.A0A067K5F5"/>
<name>A0A067K5F5_JATCU</name>
<evidence type="ECO:0000313" key="3">
    <source>
        <dbReference type="Proteomes" id="UP000027138"/>
    </source>
</evidence>
<dbReference type="Proteomes" id="UP000027138">
    <property type="component" value="Unassembled WGS sequence"/>
</dbReference>
<feature type="compositionally biased region" description="Basic and acidic residues" evidence="1">
    <location>
        <begin position="1"/>
        <end position="32"/>
    </location>
</feature>
<sequence>MGSSEIEGKQIEDTRYEKENKISASSKDHIELTHNSSRLSQGTQLAEENRDVTTSLDMNTSPSYRFPSAMFARNKSQAPMEWSAASSESLFSIHMGNMSFTREQSFMGGELIGLPGEISMSAPVSPLVKPSSKRDMNIPSPISKSSAKHKAVVNSETIKENETPKETPKKSQRSASFRRSDVSGASVKSFAFPILTDHKADSSKPNASPRSPSQPQTPKVSQEPESQQKPQLEQPNPGTSTAKPPANAGMNRWFACLPCCSSSRS</sequence>
<dbReference type="AlphaFoldDB" id="A0A067K5F5"/>
<protein>
    <submittedName>
        <fullName evidence="2">Uncharacterized protein</fullName>
    </submittedName>
</protein>
<reference evidence="2 3" key="1">
    <citation type="journal article" date="2014" name="PLoS ONE">
        <title>Global Analysis of Gene Expression Profiles in Physic Nut (Jatropha curcas L.) Seedlings Exposed to Salt Stress.</title>
        <authorList>
            <person name="Zhang L."/>
            <person name="Zhang C."/>
            <person name="Wu P."/>
            <person name="Chen Y."/>
            <person name="Li M."/>
            <person name="Jiang H."/>
            <person name="Wu G."/>
        </authorList>
    </citation>
    <scope>NUCLEOTIDE SEQUENCE [LARGE SCALE GENOMIC DNA]</scope>
    <source>
        <strain evidence="3">cv. GZQX0401</strain>
        <tissue evidence="2">Young leaves</tissue>
    </source>
</reference>
<feature type="compositionally biased region" description="Polar residues" evidence="1">
    <location>
        <begin position="203"/>
        <end position="242"/>
    </location>
</feature>
<proteinExistence type="predicted"/>
<evidence type="ECO:0000256" key="1">
    <source>
        <dbReference type="SAM" id="MobiDB-lite"/>
    </source>
</evidence>
<feature type="region of interest" description="Disordered" evidence="1">
    <location>
        <begin position="125"/>
        <end position="250"/>
    </location>
</feature>
<gene>
    <name evidence="2" type="ORF">JCGZ_11728</name>
</gene>
<dbReference type="OrthoDB" id="1707722at2759"/>
<dbReference type="EMBL" id="KK914632">
    <property type="protein sequence ID" value="KDP31352.1"/>
    <property type="molecule type" value="Genomic_DNA"/>
</dbReference>
<feature type="compositionally biased region" description="Basic and acidic residues" evidence="1">
    <location>
        <begin position="157"/>
        <end position="169"/>
    </location>
</feature>
<accession>A0A067K5F5</accession>
<dbReference type="KEGG" id="jcu:105640781"/>
<evidence type="ECO:0000313" key="2">
    <source>
        <dbReference type="EMBL" id="KDP31352.1"/>
    </source>
</evidence>
<feature type="compositionally biased region" description="Polar residues" evidence="1">
    <location>
        <begin position="33"/>
        <end position="60"/>
    </location>
</feature>
<feature type="region of interest" description="Disordered" evidence="1">
    <location>
        <begin position="1"/>
        <end position="60"/>
    </location>
</feature>